<feature type="repeat" description="TPR" evidence="1">
    <location>
        <begin position="467"/>
        <end position="500"/>
    </location>
</feature>
<dbReference type="AlphaFoldDB" id="A0A1G8YHV4"/>
<evidence type="ECO:0000313" key="4">
    <source>
        <dbReference type="Proteomes" id="UP000199328"/>
    </source>
</evidence>
<feature type="repeat" description="TPR" evidence="1">
    <location>
        <begin position="360"/>
        <end position="393"/>
    </location>
</feature>
<keyword evidence="4" id="KW-1185">Reference proteome</keyword>
<dbReference type="Pfam" id="PF07721">
    <property type="entry name" value="TPR_4"/>
    <property type="match status" value="1"/>
</dbReference>
<dbReference type="InterPro" id="IPR011717">
    <property type="entry name" value="TPR-4"/>
</dbReference>
<organism evidence="3 4">
    <name type="scientific">Meinhardsimonia xiamenensis</name>
    <dbReference type="NCBI Taxonomy" id="990712"/>
    <lineage>
        <taxon>Bacteria</taxon>
        <taxon>Pseudomonadati</taxon>
        <taxon>Pseudomonadota</taxon>
        <taxon>Alphaproteobacteria</taxon>
        <taxon>Rhodobacterales</taxon>
        <taxon>Paracoccaceae</taxon>
        <taxon>Meinhardsimonia</taxon>
    </lineage>
</organism>
<dbReference type="PANTHER" id="PTHR12558">
    <property type="entry name" value="CELL DIVISION CYCLE 16,23,27"/>
    <property type="match status" value="1"/>
</dbReference>
<evidence type="ECO:0000313" key="3">
    <source>
        <dbReference type="EMBL" id="SDK01984.1"/>
    </source>
</evidence>
<dbReference type="InterPro" id="IPR011990">
    <property type="entry name" value="TPR-like_helical_dom_sf"/>
</dbReference>
<dbReference type="STRING" id="990712.SAMN05216257_101319"/>
<gene>
    <name evidence="3" type="ORF">SAMN05216257_101319</name>
</gene>
<dbReference type="Pfam" id="PF13424">
    <property type="entry name" value="TPR_12"/>
    <property type="match status" value="1"/>
</dbReference>
<dbReference type="EMBL" id="FNFV01000001">
    <property type="protein sequence ID" value="SDK01984.1"/>
    <property type="molecule type" value="Genomic_DNA"/>
</dbReference>
<feature type="signal peptide" evidence="2">
    <location>
        <begin position="1"/>
        <end position="25"/>
    </location>
</feature>
<dbReference type="InterPro" id="IPR019734">
    <property type="entry name" value="TPR_rpt"/>
</dbReference>
<keyword evidence="2" id="KW-0732">Signal</keyword>
<accession>A0A1G8YHV4</accession>
<dbReference type="PROSITE" id="PS50293">
    <property type="entry name" value="TPR_REGION"/>
    <property type="match status" value="1"/>
</dbReference>
<name>A0A1G8YHV4_9RHOB</name>
<proteinExistence type="predicted"/>
<dbReference type="PROSITE" id="PS50005">
    <property type="entry name" value="TPR"/>
    <property type="match status" value="3"/>
</dbReference>
<evidence type="ECO:0000256" key="1">
    <source>
        <dbReference type="PROSITE-ProRule" id="PRU00339"/>
    </source>
</evidence>
<dbReference type="SMART" id="SM00028">
    <property type="entry name" value="TPR"/>
    <property type="match status" value="7"/>
</dbReference>
<dbReference type="Pfam" id="PF13414">
    <property type="entry name" value="TPR_11"/>
    <property type="match status" value="1"/>
</dbReference>
<feature type="repeat" description="TPR" evidence="1">
    <location>
        <begin position="398"/>
        <end position="431"/>
    </location>
</feature>
<protein>
    <submittedName>
        <fullName evidence="3">Flp pilus assembly protein TadD, contains TPR repeats</fullName>
    </submittedName>
</protein>
<dbReference type="Gene3D" id="1.25.40.10">
    <property type="entry name" value="Tetratricopeptide repeat domain"/>
    <property type="match status" value="3"/>
</dbReference>
<evidence type="ECO:0000256" key="2">
    <source>
        <dbReference type="SAM" id="SignalP"/>
    </source>
</evidence>
<keyword evidence="1" id="KW-0802">TPR repeat</keyword>
<dbReference type="RefSeq" id="WP_245656837.1">
    <property type="nucleotide sequence ID" value="NZ_FNFV01000001.1"/>
</dbReference>
<dbReference type="PANTHER" id="PTHR12558:SF13">
    <property type="entry name" value="CELL DIVISION CYCLE PROTEIN 27 HOMOLOG"/>
    <property type="match status" value="1"/>
</dbReference>
<dbReference type="Pfam" id="PF13432">
    <property type="entry name" value="TPR_16"/>
    <property type="match status" value="1"/>
</dbReference>
<dbReference type="GO" id="GO:0042802">
    <property type="term" value="F:identical protein binding"/>
    <property type="evidence" value="ECO:0007669"/>
    <property type="project" value="InterPro"/>
</dbReference>
<reference evidence="4" key="1">
    <citation type="submission" date="2016-10" db="EMBL/GenBank/DDBJ databases">
        <authorList>
            <person name="Varghese N."/>
            <person name="Submissions S."/>
        </authorList>
    </citation>
    <scope>NUCLEOTIDE SEQUENCE [LARGE SCALE GENOMIC DNA]</scope>
    <source>
        <strain evidence="4">CGMCC 1.10789</strain>
    </source>
</reference>
<dbReference type="SUPFAM" id="SSF48452">
    <property type="entry name" value="TPR-like"/>
    <property type="match status" value="3"/>
</dbReference>
<feature type="chain" id="PRO_5011466852" evidence="2">
    <location>
        <begin position="26"/>
        <end position="571"/>
    </location>
</feature>
<dbReference type="Proteomes" id="UP000199328">
    <property type="component" value="Unassembled WGS sequence"/>
</dbReference>
<sequence length="571" mass="61983">MTARPFTLRLAAAAVALLVGLPATAQGLAGPYLAGQVAAQNNDFEAATTYFSQALIVDSSNPVIMENALRAYVGLGRIEQAVAIARRMQGLGQVSQVAAMVLFADHMKKGNYPALLDDLTAGVSVGPMVDGLLKAWAQFGAGRMSEALESFDEVAATRGVEMFGLYHKALALAAVGDMEGAEEILSGRAAGPIQLDRRGVIAYAQILSQLERNADAVELIDKSFAGRLDEELAAIKAALEAGETLPFTAVPDAAAGAAEVFFAVAGALDGEANDAYALMYSRMAEYLRPDHVGAILLSAGLLERMGRHELATETYLRIPPDSPAYVPATIGRAEALHASGKVEEAIATLRALAEEHPDNPSVHVSLGDMLRREERYAEAAEGYSRAIALYDEPERGQWVVYFGRGICYERTGEWEKAEADFRKALELEPDQPQVLNYLGYSYVEMNINLDEAMDLIKRAVEARPDSGYIVDSLGWVQFRLGDYEQAVVNLERAAELMPTDPIINDHLGDAYWAVGREREARVQWKRALSFNPEPDEADRIRRKLEVGLDAVLIEEGAQPIRASAREDVQGN</sequence>